<dbReference type="Proteomes" id="UP000032304">
    <property type="component" value="Chromosome 11"/>
</dbReference>
<gene>
    <name evidence="2" type="ORF">B456_011G123500</name>
</gene>
<dbReference type="EMBL" id="CM001750">
    <property type="protein sequence ID" value="KJB71437.1"/>
    <property type="molecule type" value="Genomic_DNA"/>
</dbReference>
<evidence type="ECO:0008006" key="4">
    <source>
        <dbReference type="Google" id="ProtNLM"/>
    </source>
</evidence>
<dbReference type="OMA" id="IFCKTIG"/>
<accession>A0A0D2RL79</accession>
<evidence type="ECO:0000313" key="3">
    <source>
        <dbReference type="Proteomes" id="UP000032304"/>
    </source>
</evidence>
<name>A0A0D2RL79_GOSRA</name>
<protein>
    <recommendedName>
        <fullName evidence="4">Secreted protein</fullName>
    </recommendedName>
</protein>
<dbReference type="AlphaFoldDB" id="A0A0D2RL79"/>
<dbReference type="Gramene" id="KJB71437">
    <property type="protein sequence ID" value="KJB71437"/>
    <property type="gene ID" value="B456_011G123500"/>
</dbReference>
<organism evidence="2 3">
    <name type="scientific">Gossypium raimondii</name>
    <name type="common">Peruvian cotton</name>
    <name type="synonym">Gossypium klotzschianum subsp. raimondii</name>
    <dbReference type="NCBI Taxonomy" id="29730"/>
    <lineage>
        <taxon>Eukaryota</taxon>
        <taxon>Viridiplantae</taxon>
        <taxon>Streptophyta</taxon>
        <taxon>Embryophyta</taxon>
        <taxon>Tracheophyta</taxon>
        <taxon>Spermatophyta</taxon>
        <taxon>Magnoliopsida</taxon>
        <taxon>eudicotyledons</taxon>
        <taxon>Gunneridae</taxon>
        <taxon>Pentapetalae</taxon>
        <taxon>rosids</taxon>
        <taxon>malvids</taxon>
        <taxon>Malvales</taxon>
        <taxon>Malvaceae</taxon>
        <taxon>Malvoideae</taxon>
        <taxon>Gossypium</taxon>
    </lineage>
</organism>
<proteinExistence type="predicted"/>
<sequence>MRKKIHFLALFSLVHSWIYWCSRVLHLGTPMPCALALGNKSTSTLSDEVYLIRHTFGALNCVIFCKTIGIKMLV</sequence>
<reference evidence="2 3" key="1">
    <citation type="journal article" date="2012" name="Nature">
        <title>Repeated polyploidization of Gossypium genomes and the evolution of spinnable cotton fibres.</title>
        <authorList>
            <person name="Paterson A.H."/>
            <person name="Wendel J.F."/>
            <person name="Gundlach H."/>
            <person name="Guo H."/>
            <person name="Jenkins J."/>
            <person name="Jin D."/>
            <person name="Llewellyn D."/>
            <person name="Showmaker K.C."/>
            <person name="Shu S."/>
            <person name="Udall J."/>
            <person name="Yoo M.J."/>
            <person name="Byers R."/>
            <person name="Chen W."/>
            <person name="Doron-Faigenboim A."/>
            <person name="Duke M.V."/>
            <person name="Gong L."/>
            <person name="Grimwood J."/>
            <person name="Grover C."/>
            <person name="Grupp K."/>
            <person name="Hu G."/>
            <person name="Lee T.H."/>
            <person name="Li J."/>
            <person name="Lin L."/>
            <person name="Liu T."/>
            <person name="Marler B.S."/>
            <person name="Page J.T."/>
            <person name="Roberts A.W."/>
            <person name="Romanel E."/>
            <person name="Sanders W.S."/>
            <person name="Szadkowski E."/>
            <person name="Tan X."/>
            <person name="Tang H."/>
            <person name="Xu C."/>
            <person name="Wang J."/>
            <person name="Wang Z."/>
            <person name="Zhang D."/>
            <person name="Zhang L."/>
            <person name="Ashrafi H."/>
            <person name="Bedon F."/>
            <person name="Bowers J.E."/>
            <person name="Brubaker C.L."/>
            <person name="Chee P.W."/>
            <person name="Das S."/>
            <person name="Gingle A.R."/>
            <person name="Haigler C.H."/>
            <person name="Harker D."/>
            <person name="Hoffmann L.V."/>
            <person name="Hovav R."/>
            <person name="Jones D.C."/>
            <person name="Lemke C."/>
            <person name="Mansoor S."/>
            <person name="ur Rahman M."/>
            <person name="Rainville L.N."/>
            <person name="Rambani A."/>
            <person name="Reddy U.K."/>
            <person name="Rong J.K."/>
            <person name="Saranga Y."/>
            <person name="Scheffler B.E."/>
            <person name="Scheffler J.A."/>
            <person name="Stelly D.M."/>
            <person name="Triplett B.A."/>
            <person name="Van Deynze A."/>
            <person name="Vaslin M.F."/>
            <person name="Waghmare V.N."/>
            <person name="Walford S.A."/>
            <person name="Wright R.J."/>
            <person name="Zaki E.A."/>
            <person name="Zhang T."/>
            <person name="Dennis E.S."/>
            <person name="Mayer K.F."/>
            <person name="Peterson D.G."/>
            <person name="Rokhsar D.S."/>
            <person name="Wang X."/>
            <person name="Schmutz J."/>
        </authorList>
    </citation>
    <scope>NUCLEOTIDE SEQUENCE [LARGE SCALE GENOMIC DNA]</scope>
</reference>
<evidence type="ECO:0000256" key="1">
    <source>
        <dbReference type="SAM" id="SignalP"/>
    </source>
</evidence>
<keyword evidence="3" id="KW-1185">Reference proteome</keyword>
<evidence type="ECO:0000313" key="2">
    <source>
        <dbReference type="EMBL" id="KJB71437.1"/>
    </source>
</evidence>
<feature type="signal peptide" evidence="1">
    <location>
        <begin position="1"/>
        <end position="36"/>
    </location>
</feature>
<feature type="chain" id="PRO_5002266742" description="Secreted protein" evidence="1">
    <location>
        <begin position="37"/>
        <end position="74"/>
    </location>
</feature>
<keyword evidence="1" id="KW-0732">Signal</keyword>